<name>A0A2A4EZT9_9BURK</name>
<reference evidence="2 3" key="1">
    <citation type="submission" date="2017-01" db="EMBL/GenBank/DDBJ databases">
        <title>Whole-Genome Shotgun Sequencing of Two beta-Proteobacterial Species in Search of the Bulgecin Biosynthetic Cluster.</title>
        <authorList>
            <person name="Horsman M.E."/>
            <person name="Marous D.R."/>
            <person name="Li R."/>
            <person name="Oliver R.A."/>
            <person name="Byun B."/>
            <person name="Emrich S.J."/>
            <person name="Boggess B."/>
            <person name="Townsend C.A."/>
            <person name="Mobashery S."/>
        </authorList>
    </citation>
    <scope>NUCLEOTIDE SEQUENCE [LARGE SCALE GENOMIC DNA]</scope>
    <source>
        <strain evidence="2 3">ATCC 31363</strain>
    </source>
</reference>
<comment type="caution">
    <text evidence="2">The sequence shown here is derived from an EMBL/GenBank/DDBJ whole genome shotgun (WGS) entry which is preliminary data.</text>
</comment>
<feature type="domain" description="Tlde1" evidence="1">
    <location>
        <begin position="25"/>
        <end position="144"/>
    </location>
</feature>
<dbReference type="OrthoDB" id="6490254at2"/>
<dbReference type="AlphaFoldDB" id="A0A2A4EZT9"/>
<dbReference type="Proteomes" id="UP000218022">
    <property type="component" value="Unassembled WGS sequence"/>
</dbReference>
<dbReference type="Pfam" id="PF10908">
    <property type="entry name" value="Tlde1_dom"/>
    <property type="match status" value="1"/>
</dbReference>
<dbReference type="InterPro" id="IPR021225">
    <property type="entry name" value="Tlde1_dom"/>
</dbReference>
<protein>
    <recommendedName>
        <fullName evidence="1">Tlde1 domain-containing protein</fullName>
    </recommendedName>
</protein>
<organism evidence="2 3">
    <name type="scientific">Paraburkholderia acidicola</name>
    <dbReference type="NCBI Taxonomy" id="1912599"/>
    <lineage>
        <taxon>Bacteria</taxon>
        <taxon>Pseudomonadati</taxon>
        <taxon>Pseudomonadota</taxon>
        <taxon>Betaproteobacteria</taxon>
        <taxon>Burkholderiales</taxon>
        <taxon>Burkholderiaceae</taxon>
        <taxon>Paraburkholderia</taxon>
    </lineage>
</organism>
<evidence type="ECO:0000259" key="1">
    <source>
        <dbReference type="Pfam" id="PF10908"/>
    </source>
</evidence>
<dbReference type="EMBL" id="MTZV01000004">
    <property type="protein sequence ID" value="PCE26237.1"/>
    <property type="molecule type" value="Genomic_DNA"/>
</dbReference>
<proteinExistence type="predicted"/>
<accession>A0A2A4EZT9</accession>
<evidence type="ECO:0000313" key="2">
    <source>
        <dbReference type="EMBL" id="PCE26237.1"/>
    </source>
</evidence>
<evidence type="ECO:0000313" key="3">
    <source>
        <dbReference type="Proteomes" id="UP000218022"/>
    </source>
</evidence>
<gene>
    <name evidence="2" type="ORF">BWP39_17085</name>
</gene>
<dbReference type="RefSeq" id="WP_096722044.1">
    <property type="nucleotide sequence ID" value="NZ_MTZV01000004.1"/>
</dbReference>
<sequence>MPTRCTFDLNGKNTSVLHCDGVGAMVAFSGRGNGRDNPAATSQQAIGPIPKGTYYIIDRQSGGRLGWFRDLWGEYGYGTTNHTEWFMLWNPKTGDSTMVDGVKRGAFRLHPVGPMGLSEGCITIANPGQFKQLATYLRGQGATIPVPGSPSKAYGTVEVR</sequence>